<keyword evidence="2" id="KW-1003">Cell membrane</keyword>
<feature type="transmembrane region" description="Helical" evidence="6">
    <location>
        <begin position="41"/>
        <end position="62"/>
    </location>
</feature>
<evidence type="ECO:0000256" key="5">
    <source>
        <dbReference type="ARBA" id="ARBA00023136"/>
    </source>
</evidence>
<evidence type="ECO:0000256" key="6">
    <source>
        <dbReference type="SAM" id="Phobius"/>
    </source>
</evidence>
<evidence type="ECO:0000313" key="8">
    <source>
        <dbReference type="EMBL" id="RKQ14367.1"/>
    </source>
</evidence>
<keyword evidence="4 6" id="KW-1133">Transmembrane helix</keyword>
<proteinExistence type="predicted"/>
<evidence type="ECO:0000256" key="1">
    <source>
        <dbReference type="ARBA" id="ARBA00004651"/>
    </source>
</evidence>
<feature type="transmembrane region" description="Helical" evidence="6">
    <location>
        <begin position="7"/>
        <end position="29"/>
    </location>
</feature>
<name>A0A494YW79_9BACI</name>
<dbReference type="EMBL" id="RBZO01000021">
    <property type="protein sequence ID" value="RKQ14367.1"/>
    <property type="molecule type" value="Genomic_DNA"/>
</dbReference>
<keyword evidence="5 6" id="KW-0472">Membrane</keyword>
<evidence type="ECO:0000256" key="2">
    <source>
        <dbReference type="ARBA" id="ARBA00022475"/>
    </source>
</evidence>
<dbReference type="RefSeq" id="WP_121132546.1">
    <property type="nucleotide sequence ID" value="NZ_JBHUFK010000025.1"/>
</dbReference>
<comment type="subcellular location">
    <subcellularLocation>
        <location evidence="1">Cell membrane</location>
        <topology evidence="1">Multi-pass membrane protein</topology>
    </subcellularLocation>
</comment>
<reference evidence="8 9" key="1">
    <citation type="journal article" date="2015" name="Antonie Van Leeuwenhoek">
        <title>Oceanobacillus bengalensis sp. nov., a bacterium isolated from seawater of the Bay of Bengal.</title>
        <authorList>
            <person name="Yongchang O."/>
            <person name="Xiang W."/>
            <person name="Wang G."/>
        </authorList>
    </citation>
    <scope>NUCLEOTIDE SEQUENCE [LARGE SCALE GENOMIC DNA]</scope>
    <source>
        <strain evidence="8 9">MCCC 1K00260</strain>
    </source>
</reference>
<keyword evidence="3 6" id="KW-0812">Transmembrane</keyword>
<gene>
    <name evidence="8" type="ORF">D8M05_13135</name>
</gene>
<dbReference type="InterPro" id="IPR027379">
    <property type="entry name" value="CLS_N"/>
</dbReference>
<protein>
    <submittedName>
        <fullName evidence="8">PLDc_N domain-containing protein</fullName>
    </submittedName>
</protein>
<comment type="caution">
    <text evidence="8">The sequence shown here is derived from an EMBL/GenBank/DDBJ whole genome shotgun (WGS) entry which is preliminary data.</text>
</comment>
<dbReference type="Proteomes" id="UP000281813">
    <property type="component" value="Unassembled WGS sequence"/>
</dbReference>
<dbReference type="GO" id="GO:0005886">
    <property type="term" value="C:plasma membrane"/>
    <property type="evidence" value="ECO:0007669"/>
    <property type="project" value="UniProtKB-SubCell"/>
</dbReference>
<evidence type="ECO:0000256" key="3">
    <source>
        <dbReference type="ARBA" id="ARBA00022692"/>
    </source>
</evidence>
<dbReference type="Pfam" id="PF13396">
    <property type="entry name" value="PLDc_N"/>
    <property type="match status" value="1"/>
</dbReference>
<sequence>MQEFLENINWGIIAPLFFIQGLLLIFAILDWAKADNFRGPKWMWFCIIVFINIVGPVVYFLFGRRRN</sequence>
<accession>A0A494YW79</accession>
<evidence type="ECO:0000313" key="9">
    <source>
        <dbReference type="Proteomes" id="UP000281813"/>
    </source>
</evidence>
<organism evidence="8 9">
    <name type="scientific">Oceanobacillus bengalensis</name>
    <dbReference type="NCBI Taxonomy" id="1435466"/>
    <lineage>
        <taxon>Bacteria</taxon>
        <taxon>Bacillati</taxon>
        <taxon>Bacillota</taxon>
        <taxon>Bacilli</taxon>
        <taxon>Bacillales</taxon>
        <taxon>Bacillaceae</taxon>
        <taxon>Oceanobacillus</taxon>
    </lineage>
</organism>
<evidence type="ECO:0000256" key="4">
    <source>
        <dbReference type="ARBA" id="ARBA00022989"/>
    </source>
</evidence>
<keyword evidence="9" id="KW-1185">Reference proteome</keyword>
<dbReference type="AlphaFoldDB" id="A0A494YW79"/>
<dbReference type="OrthoDB" id="3243324at2"/>
<evidence type="ECO:0000259" key="7">
    <source>
        <dbReference type="Pfam" id="PF13396"/>
    </source>
</evidence>
<feature type="domain" description="Cardiolipin synthase N-terminal" evidence="7">
    <location>
        <begin position="23"/>
        <end position="64"/>
    </location>
</feature>